<gene>
    <name evidence="2" type="primary">LOC107769843</name>
</gene>
<sequence length="436" mass="48723">MSAGAEVSRGRWDRKSIKVRAYFRRSGGAGLEWDAQVPLTSPGTIESSLDSKTSRCENDLSPLVGFCEHKSTPASARLRVLVRFSGILTQLAFRFYDPFSAGAALLLCPFCRTCGHWLPRTGPYLRVHFRTCESAPTATPSQTEYGDIYDCVNFYQQPAFDHPLLQNHTFHPQMKPTLPIMKEYSDESINGWPLGRSEGDGCPKGTVSIRRTTNDNLIRQKLMPPVEDVSFSTSFSYGNNLSNKVTFLPKGTSNKFGGAGMVTAIYTPRVKGQQHSACQLKIQKGSENIQVGWRVDPTLYGDGRSKLYTYFQDLVNGNWWNLLTRNQTQIGFWPKQIFDELNEFASTIDWGRVVYSLPGILEPPMGSSFFPIGDTRYDAYCRNIGTIDDNGQETETGNLMPYMTNPDLYKVVDAPNDGSSFKHSVFYGGSSESTEV</sequence>
<dbReference type="Pfam" id="PF14365">
    <property type="entry name" value="Neprosin_AP"/>
    <property type="match status" value="1"/>
</dbReference>
<dbReference type="PANTHER" id="PTHR31589">
    <property type="entry name" value="PROTEIN, PUTATIVE (DUF239)-RELATED-RELATED"/>
    <property type="match status" value="1"/>
</dbReference>
<dbReference type="AlphaFoldDB" id="A0A1S3XXJ0"/>
<dbReference type="OMA" id="TSRCEND"/>
<dbReference type="Pfam" id="PF03080">
    <property type="entry name" value="Neprosin"/>
    <property type="match status" value="1"/>
</dbReference>
<dbReference type="InterPro" id="IPR004314">
    <property type="entry name" value="Neprosin"/>
</dbReference>
<accession>A0A1S3XXJ0</accession>
<dbReference type="STRING" id="4097.A0A1S3XXJ0"/>
<dbReference type="KEGG" id="nta:107769843"/>
<protein>
    <recommendedName>
        <fullName evidence="1">Neprosin PEP catalytic domain-containing protein</fullName>
    </recommendedName>
</protein>
<name>A0A1S3XXJ0_TOBAC</name>
<feature type="domain" description="Neprosin PEP catalytic" evidence="1">
    <location>
        <begin position="185"/>
        <end position="434"/>
    </location>
</feature>
<dbReference type="PaxDb" id="4097-A0A1S3XXJ0"/>
<dbReference type="PROSITE" id="PS52045">
    <property type="entry name" value="NEPROSIN_PEP_CD"/>
    <property type="match status" value="1"/>
</dbReference>
<dbReference type="OrthoDB" id="1858978at2759"/>
<dbReference type="InterPro" id="IPR053168">
    <property type="entry name" value="Glutamic_endopeptidase"/>
</dbReference>
<evidence type="ECO:0000313" key="2">
    <source>
        <dbReference type="RefSeq" id="XP_016444589.1"/>
    </source>
</evidence>
<dbReference type="RefSeq" id="XP_016444589.1">
    <property type="nucleotide sequence ID" value="XM_016589103.1"/>
</dbReference>
<proteinExistence type="predicted"/>
<reference evidence="2" key="1">
    <citation type="submission" date="2025-08" db="UniProtKB">
        <authorList>
            <consortium name="RefSeq"/>
        </authorList>
    </citation>
    <scope>IDENTIFICATION</scope>
</reference>
<dbReference type="InterPro" id="IPR025521">
    <property type="entry name" value="Neprosin_propep"/>
</dbReference>
<organism evidence="2">
    <name type="scientific">Nicotiana tabacum</name>
    <name type="common">Common tobacco</name>
    <dbReference type="NCBI Taxonomy" id="4097"/>
    <lineage>
        <taxon>Eukaryota</taxon>
        <taxon>Viridiplantae</taxon>
        <taxon>Streptophyta</taxon>
        <taxon>Embryophyta</taxon>
        <taxon>Tracheophyta</taxon>
        <taxon>Spermatophyta</taxon>
        <taxon>Magnoliopsida</taxon>
        <taxon>eudicotyledons</taxon>
        <taxon>Gunneridae</taxon>
        <taxon>Pentapetalae</taxon>
        <taxon>asterids</taxon>
        <taxon>lamiids</taxon>
        <taxon>Solanales</taxon>
        <taxon>Solanaceae</taxon>
        <taxon>Nicotianoideae</taxon>
        <taxon>Nicotianeae</taxon>
        <taxon>Nicotiana</taxon>
    </lineage>
</organism>
<evidence type="ECO:0000259" key="1">
    <source>
        <dbReference type="PROSITE" id="PS52045"/>
    </source>
</evidence>
<dbReference type="PANTHER" id="PTHR31589:SF240">
    <property type="entry name" value="NEPROSIN DOMAIN-CONTAINING PROTEIN"/>
    <property type="match status" value="1"/>
</dbReference>